<dbReference type="AlphaFoldDB" id="A0A8J7LG20"/>
<evidence type="ECO:0000313" key="2">
    <source>
        <dbReference type="EMBL" id="MBH8575816.1"/>
    </source>
</evidence>
<reference evidence="2 3" key="1">
    <citation type="journal article" date="2021" name="Int. J. Syst. Evol. Microbiol.">
        <title>Amazonocrinis nigriterrae gen. nov., sp. nov., Atlanticothrix silvestris gen. nov., sp. nov. and Dendronalium phyllosphericum gen. nov., sp. nov., nostocacean cyanobacteria from Brazilian environments.</title>
        <authorList>
            <person name="Alvarenga D.O."/>
            <person name="Andreote A.P.D."/>
            <person name="Branco L.H.Z."/>
            <person name="Delbaje E."/>
            <person name="Cruz R.B."/>
            <person name="Varani A.M."/>
            <person name="Fiore M.F."/>
        </authorList>
    </citation>
    <scope>NUCLEOTIDE SEQUENCE [LARGE SCALE GENOMIC DNA]</scope>
    <source>
        <strain evidence="2 3">CENA369</strain>
    </source>
</reference>
<dbReference type="Proteomes" id="UP000662314">
    <property type="component" value="Unassembled WGS sequence"/>
</dbReference>
<feature type="coiled-coil region" evidence="1">
    <location>
        <begin position="264"/>
        <end position="298"/>
    </location>
</feature>
<gene>
    <name evidence="2" type="ORF">I8752_23005</name>
</gene>
<organism evidence="2 3">
    <name type="scientific">Dendronalium phyllosphericum CENA369</name>
    <dbReference type="NCBI Taxonomy" id="1725256"/>
    <lineage>
        <taxon>Bacteria</taxon>
        <taxon>Bacillati</taxon>
        <taxon>Cyanobacteriota</taxon>
        <taxon>Cyanophyceae</taxon>
        <taxon>Nostocales</taxon>
        <taxon>Nostocaceae</taxon>
        <taxon>Dendronalium</taxon>
        <taxon>Dendronalium phyllosphericum</taxon>
    </lineage>
</organism>
<name>A0A8J7LG20_9NOST</name>
<keyword evidence="3" id="KW-1185">Reference proteome</keyword>
<sequence length="336" mass="38203">MSQIGLTIDDILKIVQISFYITAASVTVLTYRSAKNGLLNTVNTEYQKKVIAKLEEISNYLSSEFDSTSPHYWAKSNSIRDSVDHINEVFLKNKDYILELGEYPFGVLYPEKLLRLSNFVTKVKTDPFVPKGVREIITAFLENRIQRTGSIYFSELESYSESIVAGENLLRTDGEDPKFDEFHNSIVEKLNDEGCGISKVESDINNIRLYIQMYLESFNPIKNVKLEALQALQFPEDDSINQTPARFLKGLLGRSTFASTTVDIKQQVQQLQEELDLLRSYSQQLETENQELQEATGNSVEPDYLSIRDRVLAKLKVGRQSAGGKAIEAFIKELRL</sequence>
<proteinExistence type="predicted"/>
<protein>
    <submittedName>
        <fullName evidence="2">Uncharacterized protein</fullName>
    </submittedName>
</protein>
<keyword evidence="1" id="KW-0175">Coiled coil</keyword>
<comment type="caution">
    <text evidence="2">The sequence shown here is derived from an EMBL/GenBank/DDBJ whole genome shotgun (WGS) entry which is preliminary data.</text>
</comment>
<evidence type="ECO:0000313" key="3">
    <source>
        <dbReference type="Proteomes" id="UP000662314"/>
    </source>
</evidence>
<dbReference type="RefSeq" id="WP_214434574.1">
    <property type="nucleotide sequence ID" value="NZ_CAWPUQ010000131.1"/>
</dbReference>
<accession>A0A8J7LG20</accession>
<evidence type="ECO:0000256" key="1">
    <source>
        <dbReference type="SAM" id="Coils"/>
    </source>
</evidence>
<dbReference type="EMBL" id="JAECZA010000209">
    <property type="protein sequence ID" value="MBH8575816.1"/>
    <property type="molecule type" value="Genomic_DNA"/>
</dbReference>